<reference evidence="1" key="1">
    <citation type="journal article" date="2014" name="Int. J. Syst. Evol. Microbiol.">
        <title>Complete genome sequence of Corynebacterium casei LMG S-19264T (=DSM 44701T), isolated from a smear-ripened cheese.</title>
        <authorList>
            <consortium name="US DOE Joint Genome Institute (JGI-PGF)"/>
            <person name="Walter F."/>
            <person name="Albersmeier A."/>
            <person name="Kalinowski J."/>
            <person name="Ruckert C."/>
        </authorList>
    </citation>
    <scope>NUCLEOTIDE SEQUENCE</scope>
    <source>
        <strain evidence="1">CGMCC 1.15034</strain>
    </source>
</reference>
<dbReference type="AlphaFoldDB" id="A0AA88B9D3"/>
<evidence type="ECO:0000313" key="2">
    <source>
        <dbReference type="Proteomes" id="UP000625079"/>
    </source>
</evidence>
<dbReference type="Proteomes" id="UP000625079">
    <property type="component" value="Unassembled WGS sequence"/>
</dbReference>
<name>A0AA88B9D3_9BRAD</name>
<accession>A0AA88B9D3</accession>
<dbReference type="EMBL" id="BMHC01000007">
    <property type="protein sequence ID" value="GGI25673.1"/>
    <property type="molecule type" value="Genomic_DNA"/>
</dbReference>
<comment type="caution">
    <text evidence="1">The sequence shown here is derived from an EMBL/GenBank/DDBJ whole genome shotgun (WGS) entry which is preliminary data.</text>
</comment>
<sequence>MRRVGRRRTQCPLDYLSNLIVVDGARAARAGFIKQAITAILLKKPTAPLANGVFMDAEFSSHRLAWQAIRTSQDRAASLR</sequence>
<organism evidence="1 2">
    <name type="scientific">Bradyrhizobium guangdongense</name>
    <dbReference type="NCBI Taxonomy" id="1325090"/>
    <lineage>
        <taxon>Bacteria</taxon>
        <taxon>Pseudomonadati</taxon>
        <taxon>Pseudomonadota</taxon>
        <taxon>Alphaproteobacteria</taxon>
        <taxon>Hyphomicrobiales</taxon>
        <taxon>Nitrobacteraceae</taxon>
        <taxon>Bradyrhizobium</taxon>
    </lineage>
</organism>
<reference evidence="1" key="2">
    <citation type="submission" date="2022-12" db="EMBL/GenBank/DDBJ databases">
        <authorList>
            <person name="Sun Q."/>
            <person name="Zhou Y."/>
        </authorList>
    </citation>
    <scope>NUCLEOTIDE SEQUENCE</scope>
    <source>
        <strain evidence="1">CGMCC 1.15034</strain>
    </source>
</reference>
<evidence type="ECO:0000313" key="1">
    <source>
        <dbReference type="EMBL" id="GGI25673.1"/>
    </source>
</evidence>
<protein>
    <submittedName>
        <fullName evidence="1">Uncharacterized protein</fullName>
    </submittedName>
</protein>
<gene>
    <name evidence="1" type="ORF">GCM10010987_35550</name>
</gene>
<proteinExistence type="predicted"/>